<name>X6LZU3_RETFI</name>
<gene>
    <name evidence="1" type="ORF">RFI_30530</name>
</gene>
<evidence type="ECO:0000313" key="1">
    <source>
        <dbReference type="EMBL" id="ETO06856.1"/>
    </source>
</evidence>
<dbReference type="PANTHER" id="PTHR31513">
    <property type="entry name" value="EPHRIN TYPE-B RECEPTOR"/>
    <property type="match status" value="1"/>
</dbReference>
<keyword evidence="2" id="KW-1185">Reference proteome</keyword>
<accession>X6LZU3</accession>
<reference evidence="1 2" key="1">
    <citation type="journal article" date="2013" name="Curr. Biol.">
        <title>The Genome of the Foraminiferan Reticulomyxa filosa.</title>
        <authorList>
            <person name="Glockner G."/>
            <person name="Hulsmann N."/>
            <person name="Schleicher M."/>
            <person name="Noegel A.A."/>
            <person name="Eichinger L."/>
            <person name="Gallinger C."/>
            <person name="Pawlowski J."/>
            <person name="Sierra R."/>
            <person name="Euteneuer U."/>
            <person name="Pillet L."/>
            <person name="Moustafa A."/>
            <person name="Platzer M."/>
            <person name="Groth M."/>
            <person name="Szafranski K."/>
            <person name="Schliwa M."/>
        </authorList>
    </citation>
    <scope>NUCLEOTIDE SEQUENCE [LARGE SCALE GENOMIC DNA]</scope>
</reference>
<proteinExistence type="predicted"/>
<organism evidence="1 2">
    <name type="scientific">Reticulomyxa filosa</name>
    <dbReference type="NCBI Taxonomy" id="46433"/>
    <lineage>
        <taxon>Eukaryota</taxon>
        <taxon>Sar</taxon>
        <taxon>Rhizaria</taxon>
        <taxon>Retaria</taxon>
        <taxon>Foraminifera</taxon>
        <taxon>Monothalamids</taxon>
        <taxon>Reticulomyxidae</taxon>
        <taxon>Reticulomyxa</taxon>
    </lineage>
</organism>
<dbReference type="PANTHER" id="PTHR31513:SF2">
    <property type="entry name" value="MRAZ"/>
    <property type="match status" value="1"/>
</dbReference>
<evidence type="ECO:0000313" key="2">
    <source>
        <dbReference type="Proteomes" id="UP000023152"/>
    </source>
</evidence>
<dbReference type="Proteomes" id="UP000023152">
    <property type="component" value="Unassembled WGS sequence"/>
</dbReference>
<comment type="caution">
    <text evidence="1">The sequence shown here is derived from an EMBL/GenBank/DDBJ whole genome shotgun (WGS) entry which is preliminary data.</text>
</comment>
<protein>
    <submittedName>
        <fullName evidence="1">Uncharacterized protein</fullName>
    </submittedName>
</protein>
<dbReference type="AlphaFoldDB" id="X6LZU3"/>
<sequence>MTTSLDRETNRKKKKEEKIECIKTCTMMYSWVLSEKLSPKLKNGVDFLLMCEKERKIKLENHKWHHFKFGVFIMGENNKLTVDCNRERNKNDLGHLKIKTSHLRIGKSCSISCDCLGYPCDTGLGKGEKASKELRGGGGASYGTKGASFNAVDGHGRNGRLYGEETLLKEIHFGSGGGSAMYKPCGDELEGGDGGGIIEIIVQGQIANEGHISCNGHRGIHLRHFGGLKQVGGGGGSGGSILIVVQAPHDVPQQFGTIWCLGGGNHSYTKQPNKGGHGRIAIYTKCDKRDSSKCIKQ</sequence>
<dbReference type="EMBL" id="ASPP01026725">
    <property type="protein sequence ID" value="ETO06856.1"/>
    <property type="molecule type" value="Genomic_DNA"/>
</dbReference>